<feature type="binding site" evidence="2">
    <location>
        <position position="133"/>
    </location>
    <ligand>
        <name>ATP</name>
        <dbReference type="ChEBI" id="CHEBI:30616"/>
    </ligand>
</feature>
<dbReference type="HAMAP" id="MF_02128">
    <property type="entry name" value="TMP_kinase"/>
    <property type="match status" value="1"/>
</dbReference>
<dbReference type="InterPro" id="IPR016188">
    <property type="entry name" value="PurM-like_N"/>
</dbReference>
<name>A0A4Q1AWY1_9BACT</name>
<dbReference type="EC" id="2.7.4.16" evidence="2"/>
<feature type="binding site" evidence="2">
    <location>
        <position position="62"/>
    </location>
    <ligand>
        <name>Mg(2+)</name>
        <dbReference type="ChEBI" id="CHEBI:18420"/>
        <label>3</label>
    </ligand>
</feature>
<dbReference type="Pfam" id="PF00586">
    <property type="entry name" value="AIRS"/>
    <property type="match status" value="1"/>
</dbReference>
<accession>A0A4Q1AWY1</accession>
<evidence type="ECO:0000256" key="1">
    <source>
        <dbReference type="ARBA" id="ARBA00022977"/>
    </source>
</evidence>
<comment type="catalytic activity">
    <reaction evidence="2">
        <text>thiamine phosphate + ATP = thiamine diphosphate + ADP</text>
        <dbReference type="Rhea" id="RHEA:15913"/>
        <dbReference type="ChEBI" id="CHEBI:30616"/>
        <dbReference type="ChEBI" id="CHEBI:37575"/>
        <dbReference type="ChEBI" id="CHEBI:58937"/>
        <dbReference type="ChEBI" id="CHEBI:456216"/>
        <dbReference type="EC" id="2.7.4.16"/>
    </reaction>
</comment>
<evidence type="ECO:0000256" key="2">
    <source>
        <dbReference type="HAMAP-Rule" id="MF_02128"/>
    </source>
</evidence>
<dbReference type="Proteomes" id="UP000289718">
    <property type="component" value="Unassembled WGS sequence"/>
</dbReference>
<feature type="binding site" evidence="2">
    <location>
        <position position="31"/>
    </location>
    <ligand>
        <name>Mg(2+)</name>
        <dbReference type="ChEBI" id="CHEBI:18420"/>
        <label>4</label>
    </ligand>
</feature>
<dbReference type="InterPro" id="IPR006283">
    <property type="entry name" value="ThiL-like"/>
</dbReference>
<comment type="caution">
    <text evidence="2">Lacks conserved residue(s) required for the propagation of feature annotation.</text>
</comment>
<dbReference type="AlphaFoldDB" id="A0A4Q1AWY1"/>
<dbReference type="UniPathway" id="UPA00060">
    <property type="reaction ID" value="UER00142"/>
</dbReference>
<comment type="function">
    <text evidence="2">Catalyzes the ATP-dependent phosphorylation of thiamine-monophosphate (TMP) to form thiamine-pyrophosphate (TPP), the active form of vitamin B1.</text>
</comment>
<dbReference type="InterPro" id="IPR036676">
    <property type="entry name" value="PurM-like_C_sf"/>
</dbReference>
<dbReference type="Gene3D" id="3.30.1330.10">
    <property type="entry name" value="PurM-like, N-terminal domain"/>
    <property type="match status" value="1"/>
</dbReference>
<feature type="binding site" evidence="2">
    <location>
        <position position="33"/>
    </location>
    <ligand>
        <name>Mg(2+)</name>
        <dbReference type="ChEBI" id="CHEBI:18420"/>
        <label>2</label>
    </ligand>
</feature>
<dbReference type="RefSeq" id="WP_129061930.1">
    <property type="nucleotide sequence ID" value="NZ_NXIE01000004.1"/>
</dbReference>
<comment type="caution">
    <text evidence="4">The sequence shown here is derived from an EMBL/GenBank/DDBJ whole genome shotgun (WGS) entry which is preliminary data.</text>
</comment>
<gene>
    <name evidence="2" type="primary">thiL</name>
    <name evidence="4" type="ORF">CP965_09780</name>
</gene>
<keyword evidence="5" id="KW-1185">Reference proteome</keyword>
<keyword evidence="2 4" id="KW-0418">Kinase</keyword>
<feature type="binding site" evidence="2">
    <location>
        <position position="227"/>
    </location>
    <ligand>
        <name>substrate</name>
    </ligand>
</feature>
<feature type="binding site" evidence="2">
    <location>
        <position position="33"/>
    </location>
    <ligand>
        <name>Mg(2+)</name>
        <dbReference type="ChEBI" id="CHEBI:18420"/>
        <label>1</label>
    </ligand>
</feature>
<keyword evidence="2" id="KW-0067">ATP-binding</keyword>
<protein>
    <recommendedName>
        <fullName evidence="2">Thiamine-monophosphate kinase</fullName>
        <shortName evidence="2">TMP kinase</shortName>
        <shortName evidence="2">Thiamine-phosphate kinase</shortName>
        <ecNumber evidence="2">2.7.4.16</ecNumber>
    </recommendedName>
</protein>
<feature type="domain" description="PurM-like N-terminal" evidence="3">
    <location>
        <begin position="19"/>
        <end position="124"/>
    </location>
</feature>
<feature type="binding site" evidence="2">
    <location>
        <position position="110"/>
    </location>
    <ligand>
        <name>Mg(2+)</name>
        <dbReference type="ChEBI" id="CHEBI:18420"/>
        <label>1</label>
    </ligand>
</feature>
<evidence type="ECO:0000313" key="4">
    <source>
        <dbReference type="EMBL" id="RXK12061.1"/>
    </source>
</evidence>
<feature type="binding site" evidence="2">
    <location>
        <position position="194"/>
    </location>
    <ligand>
        <name>ATP</name>
        <dbReference type="ChEBI" id="CHEBI:30616"/>
    </ligand>
</feature>
<feature type="binding site" evidence="2">
    <location>
        <position position="21"/>
    </location>
    <ligand>
        <name>Mg(2+)</name>
        <dbReference type="ChEBI" id="CHEBI:18420"/>
        <label>4</label>
    </ligand>
</feature>
<dbReference type="SUPFAM" id="SSF55326">
    <property type="entry name" value="PurM N-terminal domain-like"/>
    <property type="match status" value="1"/>
</dbReference>
<dbReference type="OrthoDB" id="9802811at2"/>
<dbReference type="CDD" id="cd02194">
    <property type="entry name" value="ThiL"/>
    <property type="match status" value="1"/>
</dbReference>
<keyword evidence="2" id="KW-0479">Metal-binding</keyword>
<dbReference type="GO" id="GO:0009229">
    <property type="term" value="P:thiamine diphosphate biosynthetic process"/>
    <property type="evidence" value="ECO:0007669"/>
    <property type="project" value="UniProtKB-UniRule"/>
</dbReference>
<feature type="binding site" evidence="2">
    <location>
        <position position="62"/>
    </location>
    <ligand>
        <name>Mg(2+)</name>
        <dbReference type="ChEBI" id="CHEBI:18420"/>
        <label>4</label>
    </ligand>
</feature>
<comment type="pathway">
    <text evidence="2">Cofactor biosynthesis; thiamine diphosphate biosynthesis; thiamine diphosphate from thiamine phosphate: step 1/1.</text>
</comment>
<dbReference type="Gene3D" id="3.90.650.10">
    <property type="entry name" value="PurM-like C-terminal domain"/>
    <property type="match status" value="1"/>
</dbReference>
<dbReference type="GO" id="GO:0000287">
    <property type="term" value="F:magnesium ion binding"/>
    <property type="evidence" value="ECO:0007669"/>
    <property type="project" value="UniProtKB-UniRule"/>
</dbReference>
<reference evidence="4 5" key="1">
    <citation type="submission" date="2017-09" db="EMBL/GenBank/DDBJ databases">
        <title>Genomics of the genus Arcobacter.</title>
        <authorList>
            <person name="Perez-Cataluna A."/>
            <person name="Figueras M.J."/>
            <person name="Salas-Masso N."/>
        </authorList>
    </citation>
    <scope>NUCLEOTIDE SEQUENCE [LARGE SCALE GENOMIC DNA]</scope>
    <source>
        <strain evidence="4 5">F156-34</strain>
    </source>
</reference>
<keyword evidence="2" id="KW-0808">Transferase</keyword>
<dbReference type="SUPFAM" id="SSF56042">
    <property type="entry name" value="PurM C-terminal domain-like"/>
    <property type="match status" value="1"/>
</dbReference>
<dbReference type="GO" id="GO:0009030">
    <property type="term" value="F:thiamine-phosphate kinase activity"/>
    <property type="evidence" value="ECO:0007669"/>
    <property type="project" value="UniProtKB-UniRule"/>
</dbReference>
<feature type="binding site" evidence="2">
    <location>
        <position position="192"/>
    </location>
    <ligand>
        <name>Mg(2+)</name>
        <dbReference type="ChEBI" id="CHEBI:18420"/>
        <label>3</label>
    </ligand>
</feature>
<dbReference type="GO" id="GO:0009228">
    <property type="term" value="P:thiamine biosynthetic process"/>
    <property type="evidence" value="ECO:0007669"/>
    <property type="project" value="UniProtKB-KW"/>
</dbReference>
<feature type="binding site" evidence="2">
    <location>
        <position position="195"/>
    </location>
    <ligand>
        <name>Mg(2+)</name>
        <dbReference type="ChEBI" id="CHEBI:18420"/>
        <label>5</label>
    </ligand>
</feature>
<sequence>MNKEDFFIKQFVNDTKLIGDDGAVIGKWVYSNDAFFENVHFKKEWMSLKQIAQKAMLVNISDAIAMNAKPKYALLTVAIPKKYSQKDLKELAKGFKKVAKQFGIEIIGGDTISNIKLDISVTIISKTKKPILRSGIKKEDLLCYTGTLGTSKRDLEKLFSGKKVSKKSKFLKPKLHGEFFYKIAKYVSASMDISDGLFFELERMSKQSKVGFEFFEKIDKEVGCSGEEYELLFSFDKKYKEKIEKLAKKYDVPLTIFAKAIKGKYSCECVNHHFKD</sequence>
<comment type="miscellaneous">
    <text evidence="2">Reaction mechanism of ThiL seems to utilize a direct, inline transfer of the gamma-phosphate of ATP to TMP rather than a phosphorylated enzyme intermediate.</text>
</comment>
<dbReference type="GO" id="GO:0005524">
    <property type="term" value="F:ATP binding"/>
    <property type="evidence" value="ECO:0007669"/>
    <property type="project" value="UniProtKB-UniRule"/>
</dbReference>
<evidence type="ECO:0000259" key="3">
    <source>
        <dbReference type="Pfam" id="PF00586"/>
    </source>
</evidence>
<dbReference type="InterPro" id="IPR036921">
    <property type="entry name" value="PurM-like_N_sf"/>
</dbReference>
<dbReference type="EMBL" id="NXIE01000004">
    <property type="protein sequence ID" value="RXK12061.1"/>
    <property type="molecule type" value="Genomic_DNA"/>
</dbReference>
<dbReference type="PANTHER" id="PTHR30270:SF0">
    <property type="entry name" value="THIAMINE-MONOPHOSPHATE KINASE"/>
    <property type="match status" value="1"/>
</dbReference>
<keyword evidence="1 2" id="KW-0784">Thiamine biosynthesis</keyword>
<organism evidence="4 5">
    <name type="scientific">Halarcobacter mediterraneus</name>
    <dbReference type="NCBI Taxonomy" id="2023153"/>
    <lineage>
        <taxon>Bacteria</taxon>
        <taxon>Pseudomonadati</taxon>
        <taxon>Campylobacterota</taxon>
        <taxon>Epsilonproteobacteria</taxon>
        <taxon>Campylobacterales</taxon>
        <taxon>Arcobacteraceae</taxon>
        <taxon>Halarcobacter</taxon>
    </lineage>
</organism>
<keyword evidence="2" id="KW-0547">Nucleotide-binding</keyword>
<evidence type="ECO:0000313" key="5">
    <source>
        <dbReference type="Proteomes" id="UP000289718"/>
    </source>
</evidence>
<feature type="binding site" evidence="2">
    <location>
        <position position="21"/>
    </location>
    <ligand>
        <name>Mg(2+)</name>
        <dbReference type="ChEBI" id="CHEBI:18420"/>
        <label>3</label>
    </ligand>
</feature>
<feature type="binding site" evidence="2">
    <location>
        <position position="40"/>
    </location>
    <ligand>
        <name>substrate</name>
    </ligand>
</feature>
<feature type="binding site" evidence="2">
    <location>
        <begin position="109"/>
        <end position="110"/>
    </location>
    <ligand>
        <name>ATP</name>
        <dbReference type="ChEBI" id="CHEBI:30616"/>
    </ligand>
</feature>
<feature type="binding site" evidence="2">
    <location>
        <position position="62"/>
    </location>
    <ligand>
        <name>Mg(2+)</name>
        <dbReference type="ChEBI" id="CHEBI:18420"/>
        <label>2</label>
    </ligand>
</feature>
<proteinExistence type="inferred from homology"/>
<keyword evidence="2" id="KW-0460">Magnesium</keyword>
<dbReference type="NCBIfam" id="NF004354">
    <property type="entry name" value="PRK05731.2-3"/>
    <property type="match status" value="1"/>
</dbReference>
<dbReference type="PANTHER" id="PTHR30270">
    <property type="entry name" value="THIAMINE-MONOPHOSPHATE KINASE"/>
    <property type="match status" value="1"/>
</dbReference>
<comment type="similarity">
    <text evidence="2">Belongs to the thiamine-monophosphate kinase family.</text>
</comment>